<proteinExistence type="predicted"/>
<dbReference type="AlphaFoldDB" id="A0A0E9TKR7"/>
<dbReference type="EMBL" id="GBXM01055264">
    <property type="protein sequence ID" value="JAH53313.1"/>
    <property type="molecule type" value="Transcribed_RNA"/>
</dbReference>
<sequence>MQWSLTNIPKSLICEMFHRKLLSMKYANCVYSCKISTKAHQYSGAQCQ</sequence>
<reference evidence="1" key="2">
    <citation type="journal article" date="2015" name="Fish Shellfish Immunol.">
        <title>Early steps in the European eel (Anguilla anguilla)-Vibrio vulnificus interaction in the gills: Role of the RtxA13 toxin.</title>
        <authorList>
            <person name="Callol A."/>
            <person name="Pajuelo D."/>
            <person name="Ebbesson L."/>
            <person name="Teles M."/>
            <person name="MacKenzie S."/>
            <person name="Amaro C."/>
        </authorList>
    </citation>
    <scope>NUCLEOTIDE SEQUENCE</scope>
</reference>
<name>A0A0E9TKR7_ANGAN</name>
<accession>A0A0E9TKR7</accession>
<organism evidence="1">
    <name type="scientific">Anguilla anguilla</name>
    <name type="common">European freshwater eel</name>
    <name type="synonym">Muraena anguilla</name>
    <dbReference type="NCBI Taxonomy" id="7936"/>
    <lineage>
        <taxon>Eukaryota</taxon>
        <taxon>Metazoa</taxon>
        <taxon>Chordata</taxon>
        <taxon>Craniata</taxon>
        <taxon>Vertebrata</taxon>
        <taxon>Euteleostomi</taxon>
        <taxon>Actinopterygii</taxon>
        <taxon>Neopterygii</taxon>
        <taxon>Teleostei</taxon>
        <taxon>Anguilliformes</taxon>
        <taxon>Anguillidae</taxon>
        <taxon>Anguilla</taxon>
    </lineage>
</organism>
<reference evidence="1" key="1">
    <citation type="submission" date="2014-11" db="EMBL/GenBank/DDBJ databases">
        <authorList>
            <person name="Amaro Gonzalez C."/>
        </authorList>
    </citation>
    <scope>NUCLEOTIDE SEQUENCE</scope>
</reference>
<evidence type="ECO:0000313" key="1">
    <source>
        <dbReference type="EMBL" id="JAH53313.1"/>
    </source>
</evidence>
<protein>
    <submittedName>
        <fullName evidence="1">Uncharacterized protein</fullName>
    </submittedName>
</protein>